<dbReference type="Gene3D" id="4.10.800.10">
    <property type="entry name" value="Thyroglobulin type-1"/>
    <property type="match status" value="2"/>
</dbReference>
<dbReference type="SMART" id="SM00211">
    <property type="entry name" value="TY"/>
    <property type="match status" value="2"/>
</dbReference>
<dbReference type="PROSITE" id="PS00484">
    <property type="entry name" value="THYROGLOBULIN_1_1"/>
    <property type="match status" value="2"/>
</dbReference>
<dbReference type="SMART" id="SM00280">
    <property type="entry name" value="KAZAL"/>
    <property type="match status" value="1"/>
</dbReference>
<sequence length="558" mass="65547">MATAFVNWTFFLVVFQISQAWGQFLLLSSDKKKDCNMNCSRAKLVPVCATDGRTYQSICEIERAKCEGYPIELKHHGECPVSARCLAQRNMTESQYKHDQAVMFKPQCKEDGSFKAIQCHQLSGYCWCVDKHGKPLSGSSVKHGKPKCNTLGKRSDQERLFHADRKRKVCSNTDRTTFHKNLVNIFRSEYKRLLWSQDNDPKADSGSKHVIQWKFRQLDSNRDNTLRRKEFGDLRRMAKKIVEPRLCAITFARHCDFNQDKIISLSEWTSCLTMDISLSFQIFMSLNSEEQEEAKTKGGRFPAQEKNRDLRSWRNVQFPVIRNETRSTDLRPKEELQDCLTARKKAQENPDNSLYIPRCKKRNGLYEDIQCVKPKNKPPTCWCVRPKNGKPIPRTTTHGSRPPCRKMRKIAKKFKGCRIRKKQKFLPLFIDYIMQEMLESTRNISLSRTVRSTKEQAARWKFNHLDSNKNQMIDRKSKEGKLFRRQWKFFRKPHRGRKRLKKCWRNFLRFCDKLGNNDKKISLTEWLECTEVKKGDMPENLISKLEGPHPFIGLLKAR</sequence>
<dbReference type="InterPro" id="IPR036857">
    <property type="entry name" value="Thyroglobulin_1_sf"/>
</dbReference>
<keyword evidence="5" id="KW-0106">Calcium</keyword>
<dbReference type="CDD" id="cd00104">
    <property type="entry name" value="KAZAL_FS"/>
    <property type="match status" value="1"/>
</dbReference>
<proteinExistence type="predicted"/>
<dbReference type="Gene3D" id="1.10.238.10">
    <property type="entry name" value="EF-hand"/>
    <property type="match status" value="2"/>
</dbReference>
<evidence type="ECO:0000259" key="11">
    <source>
        <dbReference type="PROSITE" id="PS51465"/>
    </source>
</evidence>
<dbReference type="InterPro" id="IPR018247">
    <property type="entry name" value="EF_Hand_1_Ca_BS"/>
</dbReference>
<keyword evidence="3 9" id="KW-0732">Signal</keyword>
<feature type="disulfide bond" evidence="8">
    <location>
        <begin position="128"/>
        <end position="148"/>
    </location>
</feature>
<dbReference type="PANTHER" id="PTHR12352:SF3">
    <property type="entry name" value="NIDOGEN-2"/>
    <property type="match status" value="1"/>
</dbReference>
<dbReference type="Gene3D" id="3.30.60.30">
    <property type="match status" value="1"/>
</dbReference>
<dbReference type="InterPro" id="IPR051950">
    <property type="entry name" value="Dev_reg/Prot_inhib"/>
</dbReference>
<keyword evidence="7" id="KW-0325">Glycoprotein</keyword>
<protein>
    <submittedName>
        <fullName evidence="13">SPARC-related modular calcium-binding protein 2-like isoform X1</fullName>
    </submittedName>
</protein>
<dbReference type="InterPro" id="IPR000716">
    <property type="entry name" value="Thyroglobulin_1"/>
</dbReference>
<feature type="domain" description="Thyroglobulin type-1" evidence="10">
    <location>
        <begin position="82"/>
        <end position="148"/>
    </location>
</feature>
<evidence type="ECO:0000256" key="5">
    <source>
        <dbReference type="ARBA" id="ARBA00022837"/>
    </source>
</evidence>
<feature type="signal peptide" evidence="9">
    <location>
        <begin position="1"/>
        <end position="22"/>
    </location>
</feature>
<feature type="domain" description="Thyroglobulin type-1" evidence="10">
    <location>
        <begin position="336"/>
        <end position="404"/>
    </location>
</feature>
<organism evidence="12 13">
    <name type="scientific">Limulus polyphemus</name>
    <name type="common">Atlantic horseshoe crab</name>
    <dbReference type="NCBI Taxonomy" id="6850"/>
    <lineage>
        <taxon>Eukaryota</taxon>
        <taxon>Metazoa</taxon>
        <taxon>Ecdysozoa</taxon>
        <taxon>Arthropoda</taxon>
        <taxon>Chelicerata</taxon>
        <taxon>Merostomata</taxon>
        <taxon>Xiphosura</taxon>
        <taxon>Limulidae</taxon>
        <taxon>Limulus</taxon>
    </lineage>
</organism>
<evidence type="ECO:0000313" key="12">
    <source>
        <dbReference type="Proteomes" id="UP000694941"/>
    </source>
</evidence>
<dbReference type="InterPro" id="IPR002350">
    <property type="entry name" value="Kazal_dom"/>
</dbReference>
<reference evidence="13" key="1">
    <citation type="submission" date="2025-08" db="UniProtKB">
        <authorList>
            <consortium name="RefSeq"/>
        </authorList>
    </citation>
    <scope>IDENTIFICATION</scope>
    <source>
        <tissue evidence="13">Muscle</tissue>
    </source>
</reference>
<dbReference type="PANTHER" id="PTHR12352">
    <property type="entry name" value="SECRETED MODULAR CALCIUM-BINDING PROTEIN"/>
    <property type="match status" value="1"/>
</dbReference>
<evidence type="ECO:0000256" key="3">
    <source>
        <dbReference type="ARBA" id="ARBA00022729"/>
    </source>
</evidence>
<dbReference type="RefSeq" id="XP_022241296.1">
    <property type="nucleotide sequence ID" value="XM_022385588.1"/>
</dbReference>
<evidence type="ECO:0000256" key="2">
    <source>
        <dbReference type="ARBA" id="ARBA00022525"/>
    </source>
</evidence>
<dbReference type="InterPro" id="IPR019577">
    <property type="entry name" value="SPARC/Testican_Ca-bd-dom"/>
</dbReference>
<evidence type="ECO:0000256" key="7">
    <source>
        <dbReference type="ARBA" id="ARBA00023180"/>
    </source>
</evidence>
<evidence type="ECO:0000256" key="6">
    <source>
        <dbReference type="ARBA" id="ARBA00023157"/>
    </source>
</evidence>
<feature type="disulfide bond" evidence="8">
    <location>
        <begin position="119"/>
        <end position="126"/>
    </location>
</feature>
<keyword evidence="6 8" id="KW-1015">Disulfide bond</keyword>
<comment type="subcellular location">
    <subcellularLocation>
        <location evidence="1">Secreted</location>
    </subcellularLocation>
</comment>
<dbReference type="SUPFAM" id="SSF47473">
    <property type="entry name" value="EF-hand"/>
    <property type="match status" value="2"/>
</dbReference>
<evidence type="ECO:0000313" key="13">
    <source>
        <dbReference type="RefSeq" id="XP_022241296.1"/>
    </source>
</evidence>
<evidence type="ECO:0000256" key="4">
    <source>
        <dbReference type="ARBA" id="ARBA00022737"/>
    </source>
</evidence>
<gene>
    <name evidence="13" type="primary">LOC106459163</name>
</gene>
<keyword evidence="12" id="KW-1185">Reference proteome</keyword>
<dbReference type="Proteomes" id="UP000694941">
    <property type="component" value="Unplaced"/>
</dbReference>
<dbReference type="Pfam" id="PF00086">
    <property type="entry name" value="Thyroglobulin_1"/>
    <property type="match status" value="2"/>
</dbReference>
<dbReference type="SUPFAM" id="SSF57610">
    <property type="entry name" value="Thyroglobulin type-1 domain"/>
    <property type="match status" value="2"/>
</dbReference>
<dbReference type="Pfam" id="PF07648">
    <property type="entry name" value="Kazal_2"/>
    <property type="match status" value="1"/>
</dbReference>
<name>A0ABM1SCE1_LIMPO</name>
<feature type="chain" id="PRO_5046925655" evidence="9">
    <location>
        <begin position="23"/>
        <end position="558"/>
    </location>
</feature>
<dbReference type="CDD" id="cd16234">
    <property type="entry name" value="EFh_SPARC_SMOC"/>
    <property type="match status" value="1"/>
</dbReference>
<keyword evidence="2" id="KW-0964">Secreted</keyword>
<dbReference type="InterPro" id="IPR011992">
    <property type="entry name" value="EF-hand-dom_pair"/>
</dbReference>
<dbReference type="Pfam" id="PF10591">
    <property type="entry name" value="SPARC_Ca_bdg"/>
    <property type="match status" value="1"/>
</dbReference>
<comment type="caution">
    <text evidence="8">Lacks conserved residue(s) required for the propagation of feature annotation.</text>
</comment>
<dbReference type="GeneID" id="106459163"/>
<dbReference type="PROSITE" id="PS51162">
    <property type="entry name" value="THYROGLOBULIN_1_2"/>
    <property type="match status" value="2"/>
</dbReference>
<dbReference type="PROSITE" id="PS00018">
    <property type="entry name" value="EF_HAND_1"/>
    <property type="match status" value="1"/>
</dbReference>
<evidence type="ECO:0000259" key="10">
    <source>
        <dbReference type="PROSITE" id="PS51162"/>
    </source>
</evidence>
<dbReference type="PROSITE" id="PS51465">
    <property type="entry name" value="KAZAL_2"/>
    <property type="match status" value="1"/>
</dbReference>
<feature type="domain" description="Kazal-like" evidence="11">
    <location>
        <begin position="29"/>
        <end position="81"/>
    </location>
</feature>
<evidence type="ECO:0000256" key="1">
    <source>
        <dbReference type="ARBA" id="ARBA00004613"/>
    </source>
</evidence>
<evidence type="ECO:0000256" key="8">
    <source>
        <dbReference type="PROSITE-ProRule" id="PRU00500"/>
    </source>
</evidence>
<dbReference type="CDD" id="cd00191">
    <property type="entry name" value="TY"/>
    <property type="match status" value="1"/>
</dbReference>
<evidence type="ECO:0000256" key="9">
    <source>
        <dbReference type="SAM" id="SignalP"/>
    </source>
</evidence>
<accession>A0ABM1SCE1</accession>
<keyword evidence="4" id="KW-0677">Repeat</keyword>